<sequence length="82" mass="9679">MKTYLHLYGDCFLLFLFLFPEFTNGCKLCPVGWTLHKDNCYWFSKGKKNWTQSHNDCRAKNSSLPVLQTQEEMVKRPFLGKV</sequence>
<name>A0A8D2LL06_VARKO</name>
<dbReference type="PANTHER" id="PTHR46746:SF3">
    <property type="entry name" value="C-TYPE LECTIN DOMAIN-CONTAINING PROTEIN-RELATED"/>
    <property type="match status" value="1"/>
</dbReference>
<keyword evidence="3" id="KW-0430">Lectin</keyword>
<proteinExistence type="predicted"/>
<dbReference type="GO" id="GO:0005576">
    <property type="term" value="C:extracellular region"/>
    <property type="evidence" value="ECO:0007669"/>
    <property type="project" value="UniProtKB-SubCell"/>
</dbReference>
<dbReference type="OMA" id="SHNDCRA"/>
<dbReference type="GO" id="GO:0005886">
    <property type="term" value="C:plasma membrane"/>
    <property type="evidence" value="ECO:0007669"/>
    <property type="project" value="TreeGrafter"/>
</dbReference>
<organism evidence="5 6">
    <name type="scientific">Varanus komodoensis</name>
    <name type="common">Komodo dragon</name>
    <dbReference type="NCBI Taxonomy" id="61221"/>
    <lineage>
        <taxon>Eukaryota</taxon>
        <taxon>Metazoa</taxon>
        <taxon>Chordata</taxon>
        <taxon>Craniata</taxon>
        <taxon>Vertebrata</taxon>
        <taxon>Euteleostomi</taxon>
        <taxon>Lepidosauria</taxon>
        <taxon>Squamata</taxon>
        <taxon>Bifurcata</taxon>
        <taxon>Unidentata</taxon>
        <taxon>Episquamata</taxon>
        <taxon>Toxicofera</taxon>
        <taxon>Anguimorpha</taxon>
        <taxon>Paleoanguimorpha</taxon>
        <taxon>Varanoidea</taxon>
        <taxon>Varanidae</taxon>
        <taxon>Varanus</taxon>
    </lineage>
</organism>
<accession>A0A8D2LL06</accession>
<feature type="chain" id="PRO_5034882782" description="C-type lectin domain-containing protein" evidence="4">
    <location>
        <begin position="26"/>
        <end position="82"/>
    </location>
</feature>
<evidence type="ECO:0000256" key="4">
    <source>
        <dbReference type="SAM" id="SignalP"/>
    </source>
</evidence>
<keyword evidence="2" id="KW-0964">Secreted</keyword>
<reference evidence="5" key="2">
    <citation type="submission" date="2025-09" db="UniProtKB">
        <authorList>
            <consortium name="Ensembl"/>
        </authorList>
    </citation>
    <scope>IDENTIFICATION</scope>
</reference>
<feature type="signal peptide" evidence="4">
    <location>
        <begin position="1"/>
        <end position="25"/>
    </location>
</feature>
<evidence type="ECO:0000256" key="2">
    <source>
        <dbReference type="ARBA" id="ARBA00022525"/>
    </source>
</evidence>
<dbReference type="PANTHER" id="PTHR46746">
    <property type="entry name" value="KILLER CELL LECTIN-LIKE RECEPTOR SUBFAMILY F MEMBER 2"/>
    <property type="match status" value="1"/>
</dbReference>
<keyword evidence="4" id="KW-0732">Signal</keyword>
<dbReference type="AlphaFoldDB" id="A0A8D2LL06"/>
<evidence type="ECO:0008006" key="7">
    <source>
        <dbReference type="Google" id="ProtNLM"/>
    </source>
</evidence>
<dbReference type="GO" id="GO:0030246">
    <property type="term" value="F:carbohydrate binding"/>
    <property type="evidence" value="ECO:0007669"/>
    <property type="project" value="UniProtKB-KW"/>
</dbReference>
<dbReference type="SUPFAM" id="SSF56436">
    <property type="entry name" value="C-type lectin-like"/>
    <property type="match status" value="1"/>
</dbReference>
<dbReference type="InterPro" id="IPR051379">
    <property type="entry name" value="C-type_Lectin_Receptor_IMM"/>
</dbReference>
<evidence type="ECO:0000313" key="6">
    <source>
        <dbReference type="Proteomes" id="UP000694545"/>
    </source>
</evidence>
<dbReference type="Gene3D" id="3.10.100.10">
    <property type="entry name" value="Mannose-Binding Protein A, subunit A"/>
    <property type="match status" value="1"/>
</dbReference>
<reference evidence="5" key="1">
    <citation type="submission" date="2025-08" db="UniProtKB">
        <authorList>
            <consortium name="Ensembl"/>
        </authorList>
    </citation>
    <scope>IDENTIFICATION</scope>
</reference>
<dbReference type="Ensembl" id="ENSVKKT00000023945.1">
    <property type="protein sequence ID" value="ENSVKKP00000023364.1"/>
    <property type="gene ID" value="ENSVKKG00000015484.1"/>
</dbReference>
<evidence type="ECO:0000256" key="1">
    <source>
        <dbReference type="ARBA" id="ARBA00004613"/>
    </source>
</evidence>
<comment type="subcellular location">
    <subcellularLocation>
        <location evidence="1">Secreted</location>
    </subcellularLocation>
</comment>
<evidence type="ECO:0000313" key="5">
    <source>
        <dbReference type="Ensembl" id="ENSVKKP00000023364.1"/>
    </source>
</evidence>
<dbReference type="Proteomes" id="UP000694545">
    <property type="component" value="Unplaced"/>
</dbReference>
<dbReference type="InterPro" id="IPR016187">
    <property type="entry name" value="CTDL_fold"/>
</dbReference>
<protein>
    <recommendedName>
        <fullName evidence="7">C-type lectin domain-containing protein</fullName>
    </recommendedName>
</protein>
<dbReference type="InterPro" id="IPR016186">
    <property type="entry name" value="C-type_lectin-like/link_sf"/>
</dbReference>
<keyword evidence="6" id="KW-1185">Reference proteome</keyword>
<evidence type="ECO:0000256" key="3">
    <source>
        <dbReference type="ARBA" id="ARBA00022734"/>
    </source>
</evidence>